<comment type="caution">
    <text evidence="1">The sequence shown here is derived from an EMBL/GenBank/DDBJ whole genome shotgun (WGS) entry which is preliminary data.</text>
</comment>
<protein>
    <submittedName>
        <fullName evidence="1">Uncharacterized protein</fullName>
    </submittedName>
</protein>
<proteinExistence type="predicted"/>
<reference evidence="1 2" key="1">
    <citation type="submission" date="2017-11" db="EMBL/GenBank/DDBJ databases">
        <title>De-novo sequencing of pomegranate (Punica granatum L.) genome.</title>
        <authorList>
            <person name="Akparov Z."/>
            <person name="Amiraslanov A."/>
            <person name="Hajiyeva S."/>
            <person name="Abbasov M."/>
            <person name="Kaur K."/>
            <person name="Hamwieh A."/>
            <person name="Solovyev V."/>
            <person name="Salamov A."/>
            <person name="Braich B."/>
            <person name="Kosarev P."/>
            <person name="Mahmoud A."/>
            <person name="Hajiyev E."/>
            <person name="Babayeva S."/>
            <person name="Izzatullayeva V."/>
            <person name="Mammadov A."/>
            <person name="Mammadov A."/>
            <person name="Sharifova S."/>
            <person name="Ojaghi J."/>
            <person name="Eynullazada K."/>
            <person name="Bayramov B."/>
            <person name="Abdulazimova A."/>
            <person name="Shahmuradov I."/>
        </authorList>
    </citation>
    <scope>NUCLEOTIDE SEQUENCE [LARGE SCALE GENOMIC DNA]</scope>
    <source>
        <strain evidence="2">cv. AG2017</strain>
        <tissue evidence="1">Leaf</tissue>
    </source>
</reference>
<name>A0A2I0HX29_PUNGR</name>
<evidence type="ECO:0000313" key="1">
    <source>
        <dbReference type="EMBL" id="PKI36279.1"/>
    </source>
</evidence>
<gene>
    <name evidence="1" type="ORF">CRG98_043305</name>
</gene>
<dbReference type="AlphaFoldDB" id="A0A2I0HX29"/>
<sequence length="152" mass="17301">MKQGGGSRWVDWVEVTKLRKRKQLVNAETESFRRSFADRRWFGTRDEFFEFITRAVGLMHLGNDKAWLFVSVPTDGASDVGKMFLIGIISPSRMILESSFLSNCRSVTCKKGFSGCYSRALSNAQVRGVFEEYIREIKSLGGNSFFLVYLAD</sequence>
<accession>A0A2I0HX29</accession>
<evidence type="ECO:0000313" key="2">
    <source>
        <dbReference type="Proteomes" id="UP000233551"/>
    </source>
</evidence>
<keyword evidence="2" id="KW-1185">Reference proteome</keyword>
<dbReference type="EMBL" id="PGOL01004924">
    <property type="protein sequence ID" value="PKI36279.1"/>
    <property type="molecule type" value="Genomic_DNA"/>
</dbReference>
<organism evidence="1 2">
    <name type="scientific">Punica granatum</name>
    <name type="common">Pomegranate</name>
    <dbReference type="NCBI Taxonomy" id="22663"/>
    <lineage>
        <taxon>Eukaryota</taxon>
        <taxon>Viridiplantae</taxon>
        <taxon>Streptophyta</taxon>
        <taxon>Embryophyta</taxon>
        <taxon>Tracheophyta</taxon>
        <taxon>Spermatophyta</taxon>
        <taxon>Magnoliopsida</taxon>
        <taxon>eudicotyledons</taxon>
        <taxon>Gunneridae</taxon>
        <taxon>Pentapetalae</taxon>
        <taxon>rosids</taxon>
        <taxon>malvids</taxon>
        <taxon>Myrtales</taxon>
        <taxon>Lythraceae</taxon>
        <taxon>Punica</taxon>
    </lineage>
</organism>
<dbReference type="Proteomes" id="UP000233551">
    <property type="component" value="Unassembled WGS sequence"/>
</dbReference>